<keyword evidence="10" id="KW-1185">Reference proteome</keyword>
<dbReference type="NCBIfam" id="TIGR01185">
    <property type="entry name" value="devC"/>
    <property type="match status" value="1"/>
</dbReference>
<dbReference type="InterPro" id="IPR051125">
    <property type="entry name" value="ABC-4/HrtB_transporter"/>
</dbReference>
<evidence type="ECO:0000259" key="8">
    <source>
        <dbReference type="Pfam" id="PF02687"/>
    </source>
</evidence>
<keyword evidence="9" id="KW-0614">Plasmid</keyword>
<dbReference type="Pfam" id="PF02687">
    <property type="entry name" value="FtsX"/>
    <property type="match status" value="1"/>
</dbReference>
<evidence type="ECO:0000256" key="6">
    <source>
        <dbReference type="ARBA" id="ARBA00023136"/>
    </source>
</evidence>
<protein>
    <submittedName>
        <fullName evidence="9">ABC transporter permease DevC</fullName>
    </submittedName>
</protein>
<organism evidence="9 10">
    <name type="scientific">Thioclava litoralis</name>
    <dbReference type="NCBI Taxonomy" id="3076557"/>
    <lineage>
        <taxon>Bacteria</taxon>
        <taxon>Pseudomonadati</taxon>
        <taxon>Pseudomonadota</taxon>
        <taxon>Alphaproteobacteria</taxon>
        <taxon>Rhodobacterales</taxon>
        <taxon>Paracoccaceae</taxon>
        <taxon>Thioclava</taxon>
    </lineage>
</organism>
<dbReference type="InterPro" id="IPR005891">
    <property type="entry name" value="DevC"/>
</dbReference>
<keyword evidence="3" id="KW-1003">Cell membrane</keyword>
<keyword evidence="2" id="KW-0813">Transport</keyword>
<evidence type="ECO:0000256" key="3">
    <source>
        <dbReference type="ARBA" id="ARBA00022475"/>
    </source>
</evidence>
<accession>A0ABZ1E5I2</accession>
<name>A0ABZ1E5I2_9RHOB</name>
<evidence type="ECO:0000256" key="5">
    <source>
        <dbReference type="ARBA" id="ARBA00022989"/>
    </source>
</evidence>
<evidence type="ECO:0000313" key="10">
    <source>
        <dbReference type="Proteomes" id="UP001623290"/>
    </source>
</evidence>
<dbReference type="PANTHER" id="PTHR43738">
    <property type="entry name" value="ABC TRANSPORTER, MEMBRANE PROTEIN"/>
    <property type="match status" value="1"/>
</dbReference>
<reference evidence="9 10" key="1">
    <citation type="submission" date="2023-09" db="EMBL/GenBank/DDBJ databases">
        <title>Thioclava shenzhenensis sp. nov., a multidrug resistant bacteria-antagonizing species isolated from coastal seawater.</title>
        <authorList>
            <person name="Long M."/>
        </authorList>
    </citation>
    <scope>NUCLEOTIDE SEQUENCE [LARGE SCALE GENOMIC DNA]</scope>
    <source>
        <strain evidence="9 10">FTW29</strain>
        <plasmid evidence="9 10">unnamed1</plasmid>
    </source>
</reference>
<keyword evidence="4 7" id="KW-0812">Transmembrane</keyword>
<evidence type="ECO:0000256" key="2">
    <source>
        <dbReference type="ARBA" id="ARBA00022448"/>
    </source>
</evidence>
<evidence type="ECO:0000256" key="4">
    <source>
        <dbReference type="ARBA" id="ARBA00022692"/>
    </source>
</evidence>
<evidence type="ECO:0000313" key="9">
    <source>
        <dbReference type="EMBL" id="WRY35364.1"/>
    </source>
</evidence>
<dbReference type="EMBL" id="CP135444">
    <property type="protein sequence ID" value="WRY35364.1"/>
    <property type="molecule type" value="Genomic_DNA"/>
</dbReference>
<keyword evidence="5 7" id="KW-1133">Transmembrane helix</keyword>
<dbReference type="PIRSF" id="PIRSF031773">
    <property type="entry name" value="DevC"/>
    <property type="match status" value="1"/>
</dbReference>
<keyword evidence="6 7" id="KW-0472">Membrane</keyword>
<sequence>MPARNQRFSLAWRLLSFEPRRLLAAICGVAFAVVLILVQIGFYNAMIDSATKVHSSLEADLVMLPADFEYFGAEHQFSRMRLHEAMATEGVQEVAPLYVSLMNFKNIENGYSRSIMAIGVEPDKPAINLPELVAAQDQFAVSGAVLFDRKSLPAYFGDITGAFAKTGHVDTQLADKPVRITGLFDMGTSFIAYGTVVMGSPTFFALRPDLSAAEPSLGLIKLAPGYDPATVRDRLQADLEAKDIKIVTRADFVALEANYWNTTAAIGFIFITGALMGILVGSVIVYQILYTDVTDHLPEYATLKAMGYRDSYFSALVLKQSLILSCLGYVPGVAISALIYYFTAQSTGYALRLTPGWSLAVFLMTSGMCLFSGILALRRLRKADPAELFQ</sequence>
<feature type="transmembrane region" description="Helical" evidence="7">
    <location>
        <begin position="21"/>
        <end position="43"/>
    </location>
</feature>
<dbReference type="InterPro" id="IPR003838">
    <property type="entry name" value="ABC3_permease_C"/>
</dbReference>
<feature type="transmembrane region" description="Helical" evidence="7">
    <location>
        <begin position="322"/>
        <end position="343"/>
    </location>
</feature>
<dbReference type="PANTHER" id="PTHR43738:SF1">
    <property type="entry name" value="HEMIN TRANSPORT SYSTEM PERMEASE PROTEIN HRTB-RELATED"/>
    <property type="match status" value="1"/>
</dbReference>
<evidence type="ECO:0000256" key="7">
    <source>
        <dbReference type="SAM" id="Phobius"/>
    </source>
</evidence>
<evidence type="ECO:0000256" key="1">
    <source>
        <dbReference type="ARBA" id="ARBA00004651"/>
    </source>
</evidence>
<feature type="transmembrane region" description="Helical" evidence="7">
    <location>
        <begin position="265"/>
        <end position="289"/>
    </location>
</feature>
<geneLocation type="plasmid" evidence="9 10">
    <name>unnamed1</name>
</geneLocation>
<feature type="domain" description="ABC3 transporter permease C-terminal" evidence="8">
    <location>
        <begin position="274"/>
        <end position="385"/>
    </location>
</feature>
<gene>
    <name evidence="9" type="primary">devC</name>
    <name evidence="9" type="ORF">RPE78_14000</name>
</gene>
<dbReference type="Proteomes" id="UP001623290">
    <property type="component" value="Plasmid unnamed1"/>
</dbReference>
<feature type="transmembrane region" description="Helical" evidence="7">
    <location>
        <begin position="355"/>
        <end position="377"/>
    </location>
</feature>
<dbReference type="RefSeq" id="WP_330647137.1">
    <property type="nucleotide sequence ID" value="NZ_CP135444.1"/>
</dbReference>
<comment type="subcellular location">
    <subcellularLocation>
        <location evidence="1">Cell membrane</location>
        <topology evidence="1">Multi-pass membrane protein</topology>
    </subcellularLocation>
</comment>
<proteinExistence type="predicted"/>